<evidence type="ECO:0000313" key="1">
    <source>
        <dbReference type="EMBL" id="MBO0951195.1"/>
    </source>
</evidence>
<accession>A0ABS3JMI4</accession>
<proteinExistence type="predicted"/>
<comment type="caution">
    <text evidence="1">The sequence shown here is derived from an EMBL/GenBank/DDBJ whole genome shotgun (WGS) entry which is preliminary data.</text>
</comment>
<dbReference type="Proteomes" id="UP000664628">
    <property type="component" value="Unassembled WGS sequence"/>
</dbReference>
<name>A0ABS3JMI4_9BACT</name>
<keyword evidence="2" id="KW-1185">Reference proteome</keyword>
<gene>
    <name evidence="1" type="ORF">J2I46_21600</name>
</gene>
<evidence type="ECO:0000313" key="2">
    <source>
        <dbReference type="Proteomes" id="UP000664628"/>
    </source>
</evidence>
<protein>
    <submittedName>
        <fullName evidence="1">Uncharacterized protein</fullName>
    </submittedName>
</protein>
<reference evidence="1 2" key="1">
    <citation type="submission" date="2021-03" db="EMBL/GenBank/DDBJ databases">
        <title>Fibrella sp. HMF5405 genome sequencing and assembly.</title>
        <authorList>
            <person name="Kang H."/>
            <person name="Kim H."/>
            <person name="Bae S."/>
            <person name="Joh K."/>
        </authorList>
    </citation>
    <scope>NUCLEOTIDE SEQUENCE [LARGE SCALE GENOMIC DNA]</scope>
    <source>
        <strain evidence="1 2">HMF5405</strain>
    </source>
</reference>
<dbReference type="EMBL" id="JAFMYW010000007">
    <property type="protein sequence ID" value="MBO0951195.1"/>
    <property type="molecule type" value="Genomic_DNA"/>
</dbReference>
<dbReference type="RefSeq" id="WP_207331150.1">
    <property type="nucleotide sequence ID" value="NZ_JAFMYW010000007.1"/>
</dbReference>
<sequence>MKILLAFALASAATTDQSVILIGAPVKRSLDQKDRVLTDTKFKAETGTEEINVTNPTGFTNPLTIAELQSFLSTIGGSVIAAKVSSDSLGQATASFVEKTYMPFEPVTVQNNLPAAQTLGTGDDAGKVIYTFAKPFQTASNRALLMTLKAGKTVCVQLEIEMNVVPRPVSLS</sequence>
<organism evidence="1 2">
    <name type="scientific">Fibrella forsythiae</name>
    <dbReference type="NCBI Taxonomy" id="2817061"/>
    <lineage>
        <taxon>Bacteria</taxon>
        <taxon>Pseudomonadati</taxon>
        <taxon>Bacteroidota</taxon>
        <taxon>Cytophagia</taxon>
        <taxon>Cytophagales</taxon>
        <taxon>Spirosomataceae</taxon>
        <taxon>Fibrella</taxon>
    </lineage>
</organism>